<evidence type="ECO:0000313" key="1">
    <source>
        <dbReference type="EMBL" id="EIJ80384.1"/>
    </source>
</evidence>
<dbReference type="Proteomes" id="UP000010523">
    <property type="component" value="Unassembled WGS sequence"/>
</dbReference>
<sequence>MDVVYDYADLKELTIEYEEHTSFKARKLVIGERVGKWPLLPPNLLAQAADGS</sequence>
<dbReference type="PATRIC" id="fig|997296.3.peg.1804"/>
<name>I3E1L3_BACMT</name>
<dbReference type="EMBL" id="AFEU01000002">
    <property type="protein sequence ID" value="EIJ80384.1"/>
    <property type="molecule type" value="Genomic_DNA"/>
</dbReference>
<protein>
    <submittedName>
        <fullName evidence="1">Uncharacterized protein</fullName>
    </submittedName>
</protein>
<gene>
    <name evidence="1" type="ORF">PB1_08492</name>
</gene>
<reference evidence="1 2" key="1">
    <citation type="journal article" date="2012" name="Appl. Environ. Microbiol.">
        <title>Genome Sequence of Thermotolerant Bacillus methanolicus: Features and Regulation Related to Methylotrophy and Production of L-Lysine and L-Glutamate from Methanol.</title>
        <authorList>
            <person name="Heggeset T.M."/>
            <person name="Krog A."/>
            <person name="Balzer S."/>
            <person name="Wentzel A."/>
            <person name="Ellingsen T.E."/>
            <person name="Brautaset T."/>
        </authorList>
    </citation>
    <scope>NUCLEOTIDE SEQUENCE [LARGE SCALE GENOMIC DNA]</scope>
    <source>
        <strain evidence="1 2">PB1</strain>
    </source>
</reference>
<evidence type="ECO:0000313" key="2">
    <source>
        <dbReference type="Proteomes" id="UP000010523"/>
    </source>
</evidence>
<dbReference type="AlphaFoldDB" id="I3E1L3"/>
<accession>I3E1L3</accession>
<organism evidence="1 2">
    <name type="scientific">Bacillus methanolicus PB1</name>
    <dbReference type="NCBI Taxonomy" id="997296"/>
    <lineage>
        <taxon>Bacteria</taxon>
        <taxon>Bacillati</taxon>
        <taxon>Bacillota</taxon>
        <taxon>Bacilli</taxon>
        <taxon>Bacillales</taxon>
        <taxon>Bacillaceae</taxon>
        <taxon>Bacillus</taxon>
    </lineage>
</organism>
<keyword evidence="2" id="KW-1185">Reference proteome</keyword>
<comment type="caution">
    <text evidence="1">The sequence shown here is derived from an EMBL/GenBank/DDBJ whole genome shotgun (WGS) entry which is preliminary data.</text>
</comment>
<dbReference type="STRING" id="997296.PB1_08492"/>
<proteinExistence type="predicted"/>
<dbReference type="eggNOG" id="COG2801">
    <property type="taxonomic scope" value="Bacteria"/>
</dbReference>